<feature type="region of interest" description="Disordered" evidence="1">
    <location>
        <begin position="1"/>
        <end position="20"/>
    </location>
</feature>
<feature type="transmembrane region" description="Helical" evidence="2">
    <location>
        <begin position="33"/>
        <end position="54"/>
    </location>
</feature>
<dbReference type="InterPro" id="IPR005625">
    <property type="entry name" value="PepSY-ass_TM"/>
</dbReference>
<reference evidence="3 4" key="1">
    <citation type="submission" date="2013-09" db="EMBL/GenBank/DDBJ databases">
        <title>High correlation between genotypes and phenotypes of environmental bacteria Comamonas testosteroni strains.</title>
        <authorList>
            <person name="Liu L."/>
            <person name="Zhu W."/>
            <person name="Xia X."/>
            <person name="Xu B."/>
            <person name="Luo M."/>
            <person name="Wang G."/>
        </authorList>
    </citation>
    <scope>NUCLEOTIDE SEQUENCE [LARGE SCALE GENOMIC DNA]</scope>
    <source>
        <strain evidence="3 4">JL40</strain>
    </source>
</reference>
<protein>
    <submittedName>
        <fullName evidence="3">Peptidase</fullName>
    </submittedName>
</protein>
<dbReference type="EMBL" id="AWOR01000058">
    <property type="protein sequence ID" value="KGH27695.1"/>
    <property type="molecule type" value="Genomic_DNA"/>
</dbReference>
<dbReference type="AlphaFoldDB" id="A0A096GR53"/>
<evidence type="ECO:0000256" key="2">
    <source>
        <dbReference type="SAM" id="Phobius"/>
    </source>
</evidence>
<gene>
    <name evidence="3" type="ORF">P353_17845</name>
</gene>
<keyword evidence="2" id="KW-0472">Membrane</keyword>
<comment type="caution">
    <text evidence="3">The sequence shown here is derived from an EMBL/GenBank/DDBJ whole genome shotgun (WGS) entry which is preliminary data.</text>
</comment>
<dbReference type="Proteomes" id="UP000029553">
    <property type="component" value="Unassembled WGS sequence"/>
</dbReference>
<feature type="transmembrane region" description="Helical" evidence="2">
    <location>
        <begin position="371"/>
        <end position="393"/>
    </location>
</feature>
<dbReference type="PANTHER" id="PTHR34219">
    <property type="entry name" value="IRON-REGULATED INNER MEMBRANE PROTEIN-RELATED"/>
    <property type="match status" value="1"/>
</dbReference>
<feature type="region of interest" description="Disordered" evidence="1">
    <location>
        <begin position="256"/>
        <end position="281"/>
    </location>
</feature>
<organism evidence="3 4">
    <name type="scientific">Comamonas testosteroni</name>
    <name type="common">Pseudomonas testosteroni</name>
    <dbReference type="NCBI Taxonomy" id="285"/>
    <lineage>
        <taxon>Bacteria</taxon>
        <taxon>Pseudomonadati</taxon>
        <taxon>Pseudomonadota</taxon>
        <taxon>Betaproteobacteria</taxon>
        <taxon>Burkholderiales</taxon>
        <taxon>Comamonadaceae</taxon>
        <taxon>Comamonas</taxon>
    </lineage>
</organism>
<evidence type="ECO:0000313" key="3">
    <source>
        <dbReference type="EMBL" id="KGH27695.1"/>
    </source>
</evidence>
<feature type="transmembrane region" description="Helical" evidence="2">
    <location>
        <begin position="512"/>
        <end position="534"/>
    </location>
</feature>
<name>A0A096GR53_COMTE</name>
<dbReference type="Pfam" id="PF03929">
    <property type="entry name" value="PepSY_TM"/>
    <property type="match status" value="1"/>
</dbReference>
<feature type="transmembrane region" description="Helical" evidence="2">
    <location>
        <begin position="163"/>
        <end position="187"/>
    </location>
</feature>
<sequence>MTPPHPQTKTSARTTRQPEQEGFRQAMSWLHTWSGLILGWLLFAIFVTGTLSFFKNEFNLWMRPELHGLPLPDSDVAQRAQAALHRHAPGVSNFIMRLPDERTPAVNVLWRDKPNSRFETLLLHPQTGATLQARETAGGEFFYRFHFELRTAHKGRWTIQGRWVVGVATLMMFIALLTGVVTHRRIFKDFFTFRPRKGGQRAWLDAHNVSGVLVLPFYLMITFSGLMIFHALYMPAGIAAVYPGAKGTDTQSYFSELQGDAPGARSARRGSNAQAEPLPMLDLPPMLNQASQLWRGGRVGSIAVRSDSQGPVVEITRHDGDRLQYGPARLRFDGSTGQLQTQVDPQSPAVKTYGVLYGLHLGRFADIGMRWVLFGFGVMGSLMIASGLILWSVKRRAQALRKTPAAPLPFGERLVASFNIGLMGGLPLAIAAYLLANRLLPLEMPGRPDAELSCFFGTWALALLLGLIRPVREGWALVLGMAATAYLLLPLVNALTTSTHLGISLPAMDWSWAGMDLSFAATGLMLAALTRHLLKHRPQPAARHAAHVKAAAAPGRKPGSQRIPGDNTAQEA</sequence>
<feature type="transmembrane region" description="Helical" evidence="2">
    <location>
        <begin position="475"/>
        <end position="492"/>
    </location>
</feature>
<evidence type="ECO:0000313" key="4">
    <source>
        <dbReference type="Proteomes" id="UP000029553"/>
    </source>
</evidence>
<feature type="transmembrane region" description="Helical" evidence="2">
    <location>
        <begin position="414"/>
        <end position="435"/>
    </location>
</feature>
<evidence type="ECO:0000256" key="1">
    <source>
        <dbReference type="SAM" id="MobiDB-lite"/>
    </source>
</evidence>
<dbReference type="PANTHER" id="PTHR34219:SF4">
    <property type="entry name" value="PEPSY DOMAIN-CONTAINING PROTEIN"/>
    <property type="match status" value="1"/>
</dbReference>
<proteinExistence type="predicted"/>
<feature type="transmembrane region" description="Helical" evidence="2">
    <location>
        <begin position="208"/>
        <end position="233"/>
    </location>
</feature>
<feature type="region of interest" description="Disordered" evidence="1">
    <location>
        <begin position="545"/>
        <end position="572"/>
    </location>
</feature>
<feature type="transmembrane region" description="Helical" evidence="2">
    <location>
        <begin position="450"/>
        <end position="468"/>
    </location>
</feature>
<keyword evidence="2" id="KW-1133">Transmembrane helix</keyword>
<dbReference type="RefSeq" id="WP_034372055.1">
    <property type="nucleotide sequence ID" value="NZ_AWOR01000058.1"/>
</dbReference>
<accession>A0A096GR53</accession>
<keyword evidence="2" id="KW-0812">Transmembrane</keyword>